<dbReference type="GO" id="GO:0000256">
    <property type="term" value="P:allantoin catabolic process"/>
    <property type="evidence" value="ECO:0007669"/>
    <property type="project" value="InterPro"/>
</dbReference>
<dbReference type="GO" id="GO:0004037">
    <property type="term" value="F:allantoicase activity"/>
    <property type="evidence" value="ECO:0007669"/>
    <property type="project" value="InterPro"/>
</dbReference>
<feature type="region of interest" description="Disordered" evidence="2">
    <location>
        <begin position="1"/>
        <end position="25"/>
    </location>
</feature>
<sequence>MSQNKDTSTPSTTSSPSKMTTNQPDLVLEPAVPRFTQYGTNLTDGNLNSRVIFATDEFFAVADNLLKREDPEFDPNAYCSQGKVMDGWESRRRRKPGHDWCVIRLAYRGLIAGFEVDTAFFTGNFAPRISIQAANIPNYLDDEHDEWMPGSFDRFERGGGIRGSKANDELIAKAQAACDEYEWHTLVPMSKLRPGYQDTRIHYFALADANLKRIPFTHIRVNYFPDGGVARLKAYGSCSYNYQERVFAKLKPGERPPLMELSSMAKGGRGLACSNKHFGVPRNLLKPGRGIDMGDGWETARHLDRPATIEINPETGLVDTELGDWAILQLGNITECIEKLQIDTCHFKGNYPESIYVEAGCARNLNKPINDESVDHDDVKFNDLTIEWFPLLLRTKLGPDKIYTFELEKGQLTEPLPENRPYISHIRVNIYPDGGISRVRAFGRPKRMVGELNRVLSGMRISKLAALGE</sequence>
<evidence type="ECO:0000313" key="4">
    <source>
        <dbReference type="EMBL" id="GFH56184.1"/>
    </source>
</evidence>
<evidence type="ECO:0000256" key="1">
    <source>
        <dbReference type="ARBA" id="ARBA00009242"/>
    </source>
</evidence>
<dbReference type="EMBL" id="BLLK01000051">
    <property type="protein sequence ID" value="GFH56184.1"/>
    <property type="molecule type" value="Genomic_DNA"/>
</dbReference>
<feature type="domain" description="Allantoicase" evidence="3">
    <location>
        <begin position="267"/>
        <end position="445"/>
    </location>
</feature>
<feature type="domain" description="Allantoicase" evidence="3">
    <location>
        <begin position="49"/>
        <end position="237"/>
    </location>
</feature>
<protein>
    <recommendedName>
        <fullName evidence="3">Allantoicase domain-containing protein</fullName>
    </recommendedName>
</protein>
<feature type="compositionally biased region" description="Low complexity" evidence="2">
    <location>
        <begin position="7"/>
        <end position="21"/>
    </location>
</feature>
<gene>
    <name evidence="4" type="ORF">CTEN210_12660</name>
</gene>
<evidence type="ECO:0000313" key="5">
    <source>
        <dbReference type="Proteomes" id="UP001054902"/>
    </source>
</evidence>
<dbReference type="Gene3D" id="2.60.120.260">
    <property type="entry name" value="Galactose-binding domain-like"/>
    <property type="match status" value="2"/>
</dbReference>
<dbReference type="HAMAP" id="MF_00813">
    <property type="entry name" value="Allantoicase"/>
    <property type="match status" value="1"/>
</dbReference>
<organism evidence="4 5">
    <name type="scientific">Chaetoceros tenuissimus</name>
    <dbReference type="NCBI Taxonomy" id="426638"/>
    <lineage>
        <taxon>Eukaryota</taxon>
        <taxon>Sar</taxon>
        <taxon>Stramenopiles</taxon>
        <taxon>Ochrophyta</taxon>
        <taxon>Bacillariophyta</taxon>
        <taxon>Coscinodiscophyceae</taxon>
        <taxon>Chaetocerotophycidae</taxon>
        <taxon>Chaetocerotales</taxon>
        <taxon>Chaetocerotaceae</taxon>
        <taxon>Chaetoceros</taxon>
    </lineage>
</organism>
<dbReference type="InterPro" id="IPR008979">
    <property type="entry name" value="Galactose-bd-like_sf"/>
</dbReference>
<dbReference type="PANTHER" id="PTHR12045:SF3">
    <property type="entry name" value="INACTIVE ALLANTOICASE-RELATED"/>
    <property type="match status" value="1"/>
</dbReference>
<accession>A0AAD3D1V7</accession>
<comment type="caution">
    <text evidence="4">The sequence shown here is derived from an EMBL/GenBank/DDBJ whole genome shotgun (WGS) entry which is preliminary data.</text>
</comment>
<dbReference type="SUPFAM" id="SSF49785">
    <property type="entry name" value="Galactose-binding domain-like"/>
    <property type="match status" value="2"/>
</dbReference>
<dbReference type="AlphaFoldDB" id="A0AAD3D1V7"/>
<name>A0AAD3D1V7_9STRA</name>
<comment type="similarity">
    <text evidence="1">Belongs to the allantoicase family.</text>
</comment>
<dbReference type="InterPro" id="IPR015908">
    <property type="entry name" value="Allantoicase_dom"/>
</dbReference>
<dbReference type="Pfam" id="PF03561">
    <property type="entry name" value="Allantoicase"/>
    <property type="match status" value="2"/>
</dbReference>
<evidence type="ECO:0000259" key="3">
    <source>
        <dbReference type="Pfam" id="PF03561"/>
    </source>
</evidence>
<dbReference type="Proteomes" id="UP001054902">
    <property type="component" value="Unassembled WGS sequence"/>
</dbReference>
<dbReference type="NCBIfam" id="TIGR02961">
    <property type="entry name" value="allantoicase"/>
    <property type="match status" value="1"/>
</dbReference>
<dbReference type="PANTHER" id="PTHR12045">
    <property type="entry name" value="ALLANTOICASE"/>
    <property type="match status" value="1"/>
</dbReference>
<reference evidence="4 5" key="1">
    <citation type="journal article" date="2021" name="Sci. Rep.">
        <title>The genome of the diatom Chaetoceros tenuissimus carries an ancient integrated fragment of an extant virus.</title>
        <authorList>
            <person name="Hongo Y."/>
            <person name="Kimura K."/>
            <person name="Takaki Y."/>
            <person name="Yoshida Y."/>
            <person name="Baba S."/>
            <person name="Kobayashi G."/>
            <person name="Nagasaki K."/>
            <person name="Hano T."/>
            <person name="Tomaru Y."/>
        </authorList>
    </citation>
    <scope>NUCLEOTIDE SEQUENCE [LARGE SCALE GENOMIC DNA]</scope>
    <source>
        <strain evidence="4 5">NIES-3715</strain>
    </source>
</reference>
<evidence type="ECO:0000256" key="2">
    <source>
        <dbReference type="SAM" id="MobiDB-lite"/>
    </source>
</evidence>
<proteinExistence type="inferred from homology"/>
<dbReference type="InterPro" id="IPR005164">
    <property type="entry name" value="Allantoicase"/>
</dbReference>
<keyword evidence="5" id="KW-1185">Reference proteome</keyword>